<gene>
    <name evidence="1" type="ORF">ACFQO9_12265</name>
</gene>
<proteinExistence type="predicted"/>
<reference evidence="2" key="1">
    <citation type="journal article" date="2019" name="Int. J. Syst. Evol. Microbiol.">
        <title>The Global Catalogue of Microorganisms (GCM) 10K type strain sequencing project: providing services to taxonomists for standard genome sequencing and annotation.</title>
        <authorList>
            <consortium name="The Broad Institute Genomics Platform"/>
            <consortium name="The Broad Institute Genome Sequencing Center for Infectious Disease"/>
            <person name="Wu L."/>
            <person name="Ma J."/>
        </authorList>
    </citation>
    <scope>NUCLEOTIDE SEQUENCE [LARGE SCALE GENOMIC DNA]</scope>
    <source>
        <strain evidence="2">CCUG 54781</strain>
    </source>
</reference>
<dbReference type="Proteomes" id="UP001596550">
    <property type="component" value="Unassembled WGS sequence"/>
</dbReference>
<comment type="caution">
    <text evidence="1">The sequence shown here is derived from an EMBL/GenBank/DDBJ whole genome shotgun (WGS) entry which is preliminary data.</text>
</comment>
<organism evidence="1 2">
    <name type="scientific">Chryseobacterium zhengzhouense</name>
    <dbReference type="NCBI Taxonomy" id="1636086"/>
    <lineage>
        <taxon>Bacteria</taxon>
        <taxon>Pseudomonadati</taxon>
        <taxon>Bacteroidota</taxon>
        <taxon>Flavobacteriia</taxon>
        <taxon>Flavobacteriales</taxon>
        <taxon>Weeksellaceae</taxon>
        <taxon>Chryseobacterium group</taxon>
        <taxon>Chryseobacterium</taxon>
    </lineage>
</organism>
<accession>A0ABW2M1X6</accession>
<keyword evidence="2" id="KW-1185">Reference proteome</keyword>
<dbReference type="RefSeq" id="WP_378179159.1">
    <property type="nucleotide sequence ID" value="NZ_JBHTCR010000005.1"/>
</dbReference>
<dbReference type="EMBL" id="JBHTCR010000005">
    <property type="protein sequence ID" value="MFC7347494.1"/>
    <property type="molecule type" value="Genomic_DNA"/>
</dbReference>
<evidence type="ECO:0000313" key="2">
    <source>
        <dbReference type="Proteomes" id="UP001596550"/>
    </source>
</evidence>
<name>A0ABW2M1X6_9FLAO</name>
<protein>
    <submittedName>
        <fullName evidence="1">Uncharacterized protein</fullName>
    </submittedName>
</protein>
<sequence>MKNIILLSGVIFMQLFADSHKVDVWKTIIINPNESIAIDKVKAPATLEIKNLSGEKITLTSDLNIPNEISGKSELKYRLPKKGSLKIENRNAVPVSIYLHYYSSRSIFLNNKELK</sequence>
<evidence type="ECO:0000313" key="1">
    <source>
        <dbReference type="EMBL" id="MFC7347494.1"/>
    </source>
</evidence>